<dbReference type="EMBL" id="JXRA01000008">
    <property type="protein sequence ID" value="KIO78625.1"/>
    <property type="molecule type" value="Genomic_DNA"/>
</dbReference>
<dbReference type="SUPFAM" id="SSF53756">
    <property type="entry name" value="UDP-Glycosyltransferase/glycogen phosphorylase"/>
    <property type="match status" value="1"/>
</dbReference>
<dbReference type="OrthoDB" id="9771846at2"/>
<accession>A0A0D0GQZ2</accession>
<gene>
    <name evidence="1" type="ORF">TH53_02435</name>
</gene>
<keyword evidence="2" id="KW-1185">Reference proteome</keyword>
<protein>
    <recommendedName>
        <fullName evidence="3">Glycosyl transferase family 1</fullName>
    </recommendedName>
</protein>
<dbReference type="AlphaFoldDB" id="A0A0D0GQZ2"/>
<evidence type="ECO:0000313" key="1">
    <source>
        <dbReference type="EMBL" id="KIO78625.1"/>
    </source>
</evidence>
<dbReference type="Proteomes" id="UP000032049">
    <property type="component" value="Unassembled WGS sequence"/>
</dbReference>
<dbReference type="Gene3D" id="3.40.50.2000">
    <property type="entry name" value="Glycogen Phosphorylase B"/>
    <property type="match status" value="1"/>
</dbReference>
<dbReference type="STRING" id="1503925.TH53_02435"/>
<reference evidence="1 2" key="1">
    <citation type="submission" date="2015-01" db="EMBL/GenBank/DDBJ databases">
        <title>Draft genome sequence of Pedobacter sp. NL19 isolated from sludge of an effluent treatment pond in an abandoned uranium mine.</title>
        <authorList>
            <person name="Santos T."/>
            <person name="Caetano T."/>
            <person name="Covas C."/>
            <person name="Cruz A."/>
            <person name="Mendo S."/>
        </authorList>
    </citation>
    <scope>NUCLEOTIDE SEQUENCE [LARGE SCALE GENOMIC DNA]</scope>
    <source>
        <strain evidence="1 2">NL19</strain>
    </source>
</reference>
<evidence type="ECO:0000313" key="2">
    <source>
        <dbReference type="Proteomes" id="UP000032049"/>
    </source>
</evidence>
<name>A0A0D0GQZ2_9SPHI</name>
<sequence length="363" mass="42036">MNTNNKGGILFVAEYPNESTIKEGMSQRMIAIDGQFLNDQRAYLFVSHRFFLKKEITQIANGVKQYKCNLFLHFFFILKLLVNSKFIYFHSIQNALPILPCLLFLKSDKRMILDIHGVVPEEHILAGQSFKSKLYSITEKYLFSRLYLAISVTDAMTRHFKTKYPDNQVKMMTYPILPSNIRNDTYDLKENDDRNFVNVIYSGNLQAWQNIDLMINVISNNLSPHVKYTILTGNPTAMTRVLTENGLKEENNVFVFSVLPEFLGEYYSKADYGFILRDDITVNNVACPTKVVEYMHYGLIPIVKSKNIGDFYNLGYEYLDVKDFNVETIRVGKSKKNKSIIAELKDKCDKINIRSFLMENVES</sequence>
<organism evidence="1 2">
    <name type="scientific">Pedobacter lusitanus</name>
    <dbReference type="NCBI Taxonomy" id="1503925"/>
    <lineage>
        <taxon>Bacteria</taxon>
        <taxon>Pseudomonadati</taxon>
        <taxon>Bacteroidota</taxon>
        <taxon>Sphingobacteriia</taxon>
        <taxon>Sphingobacteriales</taxon>
        <taxon>Sphingobacteriaceae</taxon>
        <taxon>Pedobacter</taxon>
    </lineage>
</organism>
<dbReference type="RefSeq" id="WP_041878048.1">
    <property type="nucleotide sequence ID" value="NZ_CP157278.1"/>
</dbReference>
<comment type="caution">
    <text evidence="1">The sequence shown here is derived from an EMBL/GenBank/DDBJ whole genome shotgun (WGS) entry which is preliminary data.</text>
</comment>
<proteinExistence type="predicted"/>
<evidence type="ECO:0008006" key="3">
    <source>
        <dbReference type="Google" id="ProtNLM"/>
    </source>
</evidence>